<dbReference type="Gene3D" id="3.40.50.300">
    <property type="entry name" value="P-loop containing nucleotide triphosphate hydrolases"/>
    <property type="match status" value="2"/>
</dbReference>
<name>A0AAN7CGR1_9PEZI</name>
<dbReference type="SUPFAM" id="SSF52540">
    <property type="entry name" value="P-loop containing nucleoside triphosphate hydrolases"/>
    <property type="match status" value="1"/>
</dbReference>
<accession>A0AAN7CGR1</accession>
<sequence length="239" mass="26872">MDEALNRLVDKAWREFLETPEDMRYLIAIGGIPGSGKTTISKRLTAALNARHAAQFPDRPQPVAAFVPMDGYHYTRAQLDAMPDPATAHARRGAEFTFDGERFYELVKRLREEPLTDKTGTVWAPSFDHAIKDPKEDDIAVERTHRIVVLEGNYLLLDKAPWRQTSQLASLKIFVSVSPELARKRLVARHLAAGLCATPEEAGRRAVENDLPNGEEIVRLRIEDVDEVVESREDGSWSS</sequence>
<dbReference type="InterPro" id="IPR006083">
    <property type="entry name" value="PRK/URK"/>
</dbReference>
<keyword evidence="2" id="KW-0418">Kinase</keyword>
<dbReference type="AlphaFoldDB" id="A0AAN7CGR1"/>
<evidence type="ECO:0000313" key="2">
    <source>
        <dbReference type="EMBL" id="KAK4240987.1"/>
    </source>
</evidence>
<evidence type="ECO:0000313" key="3">
    <source>
        <dbReference type="Proteomes" id="UP001303760"/>
    </source>
</evidence>
<dbReference type="PANTHER" id="PTHR10285">
    <property type="entry name" value="URIDINE KINASE"/>
    <property type="match status" value="1"/>
</dbReference>
<reference evidence="2" key="2">
    <citation type="submission" date="2023-05" db="EMBL/GenBank/DDBJ databases">
        <authorList>
            <consortium name="Lawrence Berkeley National Laboratory"/>
            <person name="Steindorff A."/>
            <person name="Hensen N."/>
            <person name="Bonometti L."/>
            <person name="Westerberg I."/>
            <person name="Brannstrom I.O."/>
            <person name="Guillou S."/>
            <person name="Cros-Aarteil S."/>
            <person name="Calhoun S."/>
            <person name="Haridas S."/>
            <person name="Kuo A."/>
            <person name="Mondo S."/>
            <person name="Pangilinan J."/>
            <person name="Riley R."/>
            <person name="Labutti K."/>
            <person name="Andreopoulos B."/>
            <person name="Lipzen A."/>
            <person name="Chen C."/>
            <person name="Yanf M."/>
            <person name="Daum C."/>
            <person name="Ng V."/>
            <person name="Clum A."/>
            <person name="Ohm R."/>
            <person name="Martin F."/>
            <person name="Silar P."/>
            <person name="Natvig D."/>
            <person name="Lalanne C."/>
            <person name="Gautier V."/>
            <person name="Ament-Velasquez S.L."/>
            <person name="Kruys A."/>
            <person name="Hutchinson M.I."/>
            <person name="Powell A.J."/>
            <person name="Barry K."/>
            <person name="Miller A.N."/>
            <person name="Grigoriev I.V."/>
            <person name="Debuchy R."/>
            <person name="Gladieux P."/>
            <person name="Thoren M.H."/>
            <person name="Johannesson H."/>
        </authorList>
    </citation>
    <scope>NUCLEOTIDE SEQUENCE</scope>
    <source>
        <strain evidence="2">CBS 532.94</strain>
    </source>
</reference>
<feature type="domain" description="Phosphoribulokinase/uridine kinase" evidence="1">
    <location>
        <begin position="26"/>
        <end position="189"/>
    </location>
</feature>
<comment type="caution">
    <text evidence="2">The sequence shown here is derived from an EMBL/GenBank/DDBJ whole genome shotgun (WGS) entry which is preliminary data.</text>
</comment>
<keyword evidence="3" id="KW-1185">Reference proteome</keyword>
<protein>
    <submittedName>
        <fullName evidence="2">ATP-dependent kinase</fullName>
    </submittedName>
</protein>
<dbReference type="Pfam" id="PF00485">
    <property type="entry name" value="PRK"/>
    <property type="match status" value="1"/>
</dbReference>
<gene>
    <name evidence="2" type="ORF">C8A03DRAFT_41503</name>
</gene>
<dbReference type="GO" id="GO:0005524">
    <property type="term" value="F:ATP binding"/>
    <property type="evidence" value="ECO:0007669"/>
    <property type="project" value="InterPro"/>
</dbReference>
<dbReference type="Proteomes" id="UP001303760">
    <property type="component" value="Unassembled WGS sequence"/>
</dbReference>
<dbReference type="InterPro" id="IPR027417">
    <property type="entry name" value="P-loop_NTPase"/>
</dbReference>
<dbReference type="EMBL" id="MU860029">
    <property type="protein sequence ID" value="KAK4240987.1"/>
    <property type="molecule type" value="Genomic_DNA"/>
</dbReference>
<proteinExistence type="predicted"/>
<reference evidence="2" key="1">
    <citation type="journal article" date="2023" name="Mol. Phylogenet. Evol.">
        <title>Genome-scale phylogeny and comparative genomics of the fungal order Sordariales.</title>
        <authorList>
            <person name="Hensen N."/>
            <person name="Bonometti L."/>
            <person name="Westerberg I."/>
            <person name="Brannstrom I.O."/>
            <person name="Guillou S."/>
            <person name="Cros-Aarteil S."/>
            <person name="Calhoun S."/>
            <person name="Haridas S."/>
            <person name="Kuo A."/>
            <person name="Mondo S."/>
            <person name="Pangilinan J."/>
            <person name="Riley R."/>
            <person name="LaButti K."/>
            <person name="Andreopoulos B."/>
            <person name="Lipzen A."/>
            <person name="Chen C."/>
            <person name="Yan M."/>
            <person name="Daum C."/>
            <person name="Ng V."/>
            <person name="Clum A."/>
            <person name="Steindorff A."/>
            <person name="Ohm R.A."/>
            <person name="Martin F."/>
            <person name="Silar P."/>
            <person name="Natvig D.O."/>
            <person name="Lalanne C."/>
            <person name="Gautier V."/>
            <person name="Ament-Velasquez S.L."/>
            <person name="Kruys A."/>
            <person name="Hutchinson M.I."/>
            <person name="Powell A.J."/>
            <person name="Barry K."/>
            <person name="Miller A.N."/>
            <person name="Grigoriev I.V."/>
            <person name="Debuchy R."/>
            <person name="Gladieux P."/>
            <person name="Hiltunen Thoren M."/>
            <person name="Johannesson H."/>
        </authorList>
    </citation>
    <scope>NUCLEOTIDE SEQUENCE</scope>
    <source>
        <strain evidence="2">CBS 532.94</strain>
    </source>
</reference>
<dbReference type="GO" id="GO:0016301">
    <property type="term" value="F:kinase activity"/>
    <property type="evidence" value="ECO:0007669"/>
    <property type="project" value="UniProtKB-KW"/>
</dbReference>
<keyword evidence="2" id="KW-0808">Transferase</keyword>
<organism evidence="2 3">
    <name type="scientific">Achaetomium macrosporum</name>
    <dbReference type="NCBI Taxonomy" id="79813"/>
    <lineage>
        <taxon>Eukaryota</taxon>
        <taxon>Fungi</taxon>
        <taxon>Dikarya</taxon>
        <taxon>Ascomycota</taxon>
        <taxon>Pezizomycotina</taxon>
        <taxon>Sordariomycetes</taxon>
        <taxon>Sordariomycetidae</taxon>
        <taxon>Sordariales</taxon>
        <taxon>Chaetomiaceae</taxon>
        <taxon>Achaetomium</taxon>
    </lineage>
</organism>
<evidence type="ECO:0000259" key="1">
    <source>
        <dbReference type="Pfam" id="PF00485"/>
    </source>
</evidence>